<sequence length="64" mass="6698">IQSDVRVGDIIHIVSSCSTLSASVSHAPSQDCFVISNDNAGCIIINPDYLVCVSSISNGITCTR</sequence>
<evidence type="ECO:0000313" key="7">
    <source>
        <dbReference type="EnsemblMetazoa" id="Aqu2.1.01902_001"/>
    </source>
</evidence>
<name>A0A1X7SIM5_AMPQE</name>
<keyword evidence="4" id="KW-0347">Helicase</keyword>
<keyword evidence="1" id="KW-0479">Metal-binding</keyword>
<evidence type="ECO:0000256" key="1">
    <source>
        <dbReference type="ARBA" id="ARBA00022723"/>
    </source>
</evidence>
<proteinExistence type="predicted"/>
<dbReference type="AlphaFoldDB" id="A0A1X7SIM5"/>
<evidence type="ECO:0000256" key="5">
    <source>
        <dbReference type="ARBA" id="ARBA00022840"/>
    </source>
</evidence>
<dbReference type="GO" id="GO:0016787">
    <property type="term" value="F:hydrolase activity"/>
    <property type="evidence" value="ECO:0007669"/>
    <property type="project" value="UniProtKB-KW"/>
</dbReference>
<dbReference type="GO" id="GO:0004386">
    <property type="term" value="F:helicase activity"/>
    <property type="evidence" value="ECO:0007669"/>
    <property type="project" value="UniProtKB-KW"/>
</dbReference>
<accession>A0A1X7SIM5</accession>
<organism evidence="7">
    <name type="scientific">Amphimedon queenslandica</name>
    <name type="common">Sponge</name>
    <dbReference type="NCBI Taxonomy" id="400682"/>
    <lineage>
        <taxon>Eukaryota</taxon>
        <taxon>Metazoa</taxon>
        <taxon>Porifera</taxon>
        <taxon>Demospongiae</taxon>
        <taxon>Heteroscleromorpha</taxon>
        <taxon>Haplosclerida</taxon>
        <taxon>Niphatidae</taxon>
        <taxon>Amphimedon</taxon>
    </lineage>
</organism>
<dbReference type="GO" id="GO:0005524">
    <property type="term" value="F:ATP binding"/>
    <property type="evidence" value="ECO:0007669"/>
    <property type="project" value="UniProtKB-KW"/>
</dbReference>
<dbReference type="InterPro" id="IPR014808">
    <property type="entry name" value="DNA_replication_fac_Dna2_N"/>
</dbReference>
<keyword evidence="2" id="KW-0547">Nucleotide-binding</keyword>
<feature type="domain" description="DNA replication factor Dna2 N-terminal" evidence="6">
    <location>
        <begin position="2"/>
        <end position="64"/>
    </location>
</feature>
<keyword evidence="5" id="KW-0067">ATP-binding</keyword>
<evidence type="ECO:0000256" key="3">
    <source>
        <dbReference type="ARBA" id="ARBA00022801"/>
    </source>
</evidence>
<dbReference type="GO" id="GO:0046872">
    <property type="term" value="F:metal ion binding"/>
    <property type="evidence" value="ECO:0007669"/>
    <property type="project" value="UniProtKB-KW"/>
</dbReference>
<dbReference type="OrthoDB" id="306218at2759"/>
<dbReference type="Pfam" id="PF08696">
    <property type="entry name" value="Dna2"/>
    <property type="match status" value="1"/>
</dbReference>
<dbReference type="EnsemblMetazoa" id="Aqu2.1.01902_001">
    <property type="protein sequence ID" value="Aqu2.1.01902_001"/>
    <property type="gene ID" value="Aqu2.1.01902"/>
</dbReference>
<evidence type="ECO:0000256" key="4">
    <source>
        <dbReference type="ARBA" id="ARBA00022806"/>
    </source>
</evidence>
<evidence type="ECO:0000256" key="2">
    <source>
        <dbReference type="ARBA" id="ARBA00022741"/>
    </source>
</evidence>
<reference evidence="7" key="1">
    <citation type="submission" date="2017-05" db="UniProtKB">
        <authorList>
            <consortium name="EnsemblMetazoa"/>
        </authorList>
    </citation>
    <scope>IDENTIFICATION</scope>
</reference>
<protein>
    <recommendedName>
        <fullName evidence="6">DNA replication factor Dna2 N-terminal domain-containing protein</fullName>
    </recommendedName>
</protein>
<evidence type="ECO:0000259" key="6">
    <source>
        <dbReference type="Pfam" id="PF08696"/>
    </source>
</evidence>
<dbReference type="InParanoid" id="A0A1X7SIM5"/>
<keyword evidence="3" id="KW-0378">Hydrolase</keyword>